<evidence type="ECO:0000256" key="1">
    <source>
        <dbReference type="ARBA" id="ARBA00004651"/>
    </source>
</evidence>
<feature type="transmembrane region" description="Helical" evidence="10">
    <location>
        <begin position="176"/>
        <end position="198"/>
    </location>
</feature>
<dbReference type="GO" id="GO:0005886">
    <property type="term" value="C:plasma membrane"/>
    <property type="evidence" value="ECO:0007669"/>
    <property type="project" value="UniProtKB-SubCell"/>
</dbReference>
<evidence type="ECO:0000256" key="4">
    <source>
        <dbReference type="ARBA" id="ARBA00022692"/>
    </source>
</evidence>
<dbReference type="PANTHER" id="PTHR21137:SF35">
    <property type="entry name" value="ODORANT RECEPTOR 19A-RELATED"/>
    <property type="match status" value="1"/>
</dbReference>
<dbReference type="InterPro" id="IPR004117">
    <property type="entry name" value="7tm6_olfct_rcpt"/>
</dbReference>
<keyword evidence="6 10" id="KW-1133">Transmembrane helix</keyword>
<evidence type="ECO:0000256" key="8">
    <source>
        <dbReference type="ARBA" id="ARBA00023170"/>
    </source>
</evidence>
<dbReference type="GO" id="GO:0005549">
    <property type="term" value="F:odorant binding"/>
    <property type="evidence" value="ECO:0007669"/>
    <property type="project" value="InterPro"/>
</dbReference>
<dbReference type="GO" id="GO:0004984">
    <property type="term" value="F:olfactory receptor activity"/>
    <property type="evidence" value="ECO:0007669"/>
    <property type="project" value="InterPro"/>
</dbReference>
<evidence type="ECO:0000256" key="2">
    <source>
        <dbReference type="ARBA" id="ARBA00022475"/>
    </source>
</evidence>
<evidence type="ECO:0000256" key="9">
    <source>
        <dbReference type="ARBA" id="ARBA00023224"/>
    </source>
</evidence>
<reference evidence="11 13" key="1">
    <citation type="journal article" date="2014" name="Curr. Biol.">
        <title>The genome of the clonal raider ant Cerapachys biroi.</title>
        <authorList>
            <person name="Oxley P.R."/>
            <person name="Ji L."/>
            <person name="Fetter-Pruneda I."/>
            <person name="McKenzie S.K."/>
            <person name="Li C."/>
            <person name="Hu H."/>
            <person name="Zhang G."/>
            <person name="Kronauer D.J."/>
        </authorList>
    </citation>
    <scope>NUCLEOTIDE SEQUENCE [LARGE SCALE GENOMIC DNA]</scope>
</reference>
<dbReference type="OMA" id="HANCMLM"/>
<feature type="transmembrane region" description="Helical" evidence="10">
    <location>
        <begin position="361"/>
        <end position="388"/>
    </location>
</feature>
<dbReference type="Proteomes" id="UP000053097">
    <property type="component" value="Unassembled WGS sequence"/>
</dbReference>
<evidence type="ECO:0000256" key="10">
    <source>
        <dbReference type="RuleBase" id="RU351113"/>
    </source>
</evidence>
<evidence type="ECO:0000313" key="12">
    <source>
        <dbReference type="EMBL" id="RLU26819.1"/>
    </source>
</evidence>
<sequence>MSTSVQERYFSLNRIILLAVGLWPYQQSKIARFQTALLLSILISIITLMLSRLCFVEYSFEFTINLLCASTYFTFFLIKYLSFWINIETIRYLLDNFQYIYKRLKDSKEIAIYNKYGNIAKRITVGFIIVAICNQACVTAVQCAPYIFDVIMHKNETYARRFIVALTTYFAIQEKYFYLFLLHLNTVMAVGSLALLAIGTTVLSCFKHICGLFRIASYRFEQAITATTLQSITLKNKTMIYKEFIYAVDIHRKAIQFAKFFVGGMERSLFIVTMITVLCMSLNLYGIFQIESPMQEIEKTVGHFQLIIFLLIYMFVANYAGQEMTDYNNHIFLTVYNAPWYLAPLQIQKLTLFLLQRSNKAFTLSIGGLFTLSIECFASLVSASVSYFTLMLSL</sequence>
<comment type="subcellular location">
    <subcellularLocation>
        <location evidence="1 10">Cell membrane</location>
        <topology evidence="1 10">Multi-pass membrane protein</topology>
    </subcellularLocation>
</comment>
<reference evidence="12" key="3">
    <citation type="submission" date="2018-07" db="EMBL/GenBank/DDBJ databases">
        <authorList>
            <person name="Mckenzie S.K."/>
            <person name="Kronauer D.J.C."/>
        </authorList>
    </citation>
    <scope>NUCLEOTIDE SEQUENCE</scope>
    <source>
        <strain evidence="12">Clonal line C1</strain>
    </source>
</reference>
<comment type="similarity">
    <text evidence="10">Belongs to the insect chemoreceptor superfamily. Heteromeric odorant receptor channel (TC 1.A.69) family.</text>
</comment>
<evidence type="ECO:0000256" key="3">
    <source>
        <dbReference type="ARBA" id="ARBA00022606"/>
    </source>
</evidence>
<keyword evidence="3 10" id="KW-0716">Sensory transduction</keyword>
<proteinExistence type="inferred from homology"/>
<accession>A0A026W493</accession>
<evidence type="ECO:0000256" key="5">
    <source>
        <dbReference type="ARBA" id="ARBA00022725"/>
    </source>
</evidence>
<dbReference type="PANTHER" id="PTHR21137">
    <property type="entry name" value="ODORANT RECEPTOR"/>
    <property type="match status" value="1"/>
</dbReference>
<feature type="transmembrane region" description="Helical" evidence="10">
    <location>
        <begin position="72"/>
        <end position="94"/>
    </location>
</feature>
<gene>
    <name evidence="12" type="ORF">DMN91_000616</name>
    <name evidence="11" type="ORF">X777_10876</name>
</gene>
<dbReference type="GO" id="GO:0007165">
    <property type="term" value="P:signal transduction"/>
    <property type="evidence" value="ECO:0007669"/>
    <property type="project" value="UniProtKB-KW"/>
</dbReference>
<feature type="transmembrane region" description="Helical" evidence="10">
    <location>
        <begin position="269"/>
        <end position="288"/>
    </location>
</feature>
<keyword evidence="9 10" id="KW-0807">Transducer</keyword>
<name>A0A026W493_OOCBI</name>
<dbReference type="OrthoDB" id="7699053at2759"/>
<dbReference type="AlphaFoldDB" id="A0A026W493"/>
<feature type="transmembrane region" description="Helical" evidence="10">
    <location>
        <begin position="37"/>
        <end position="60"/>
    </location>
</feature>
<organism evidence="11 13">
    <name type="scientific">Ooceraea biroi</name>
    <name type="common">Clonal raider ant</name>
    <name type="synonym">Cerapachys biroi</name>
    <dbReference type="NCBI Taxonomy" id="2015173"/>
    <lineage>
        <taxon>Eukaryota</taxon>
        <taxon>Metazoa</taxon>
        <taxon>Ecdysozoa</taxon>
        <taxon>Arthropoda</taxon>
        <taxon>Hexapoda</taxon>
        <taxon>Insecta</taxon>
        <taxon>Pterygota</taxon>
        <taxon>Neoptera</taxon>
        <taxon>Endopterygota</taxon>
        <taxon>Hymenoptera</taxon>
        <taxon>Apocrita</taxon>
        <taxon>Aculeata</taxon>
        <taxon>Formicoidea</taxon>
        <taxon>Formicidae</taxon>
        <taxon>Dorylinae</taxon>
        <taxon>Ooceraea</taxon>
    </lineage>
</organism>
<evidence type="ECO:0000313" key="11">
    <source>
        <dbReference type="EMBL" id="EZA50905.1"/>
    </source>
</evidence>
<feature type="transmembrane region" description="Helical" evidence="10">
    <location>
        <begin position="300"/>
        <end position="320"/>
    </location>
</feature>
<evidence type="ECO:0000256" key="7">
    <source>
        <dbReference type="ARBA" id="ARBA00023136"/>
    </source>
</evidence>
<dbReference type="EMBL" id="QOIP01000001">
    <property type="protein sequence ID" value="RLU26819.1"/>
    <property type="molecule type" value="Genomic_DNA"/>
</dbReference>
<reference evidence="12" key="2">
    <citation type="journal article" date="2018" name="Genome Res.">
        <title>The genomic architecture and molecular evolution of ant odorant receptors.</title>
        <authorList>
            <person name="McKenzie S.K."/>
            <person name="Kronauer D.J.C."/>
        </authorList>
    </citation>
    <scope>NUCLEOTIDE SEQUENCE [LARGE SCALE GENOMIC DNA]</scope>
    <source>
        <strain evidence="12">Clonal line C1</strain>
    </source>
</reference>
<keyword evidence="5 10" id="KW-0552">Olfaction</keyword>
<protein>
    <recommendedName>
        <fullName evidence="10">Odorant receptor</fullName>
    </recommendedName>
</protein>
<dbReference type="Pfam" id="PF02949">
    <property type="entry name" value="7tm_6"/>
    <property type="match status" value="1"/>
</dbReference>
<keyword evidence="4 10" id="KW-0812">Transmembrane</keyword>
<keyword evidence="8 10" id="KW-0675">Receptor</keyword>
<keyword evidence="7 10" id="KW-0472">Membrane</keyword>
<evidence type="ECO:0000256" key="6">
    <source>
        <dbReference type="ARBA" id="ARBA00022989"/>
    </source>
</evidence>
<dbReference type="Proteomes" id="UP000279307">
    <property type="component" value="Chromosome 1"/>
</dbReference>
<feature type="transmembrane region" description="Helical" evidence="10">
    <location>
        <begin position="123"/>
        <end position="148"/>
    </location>
</feature>
<keyword evidence="13" id="KW-1185">Reference proteome</keyword>
<evidence type="ECO:0000313" key="13">
    <source>
        <dbReference type="Proteomes" id="UP000053097"/>
    </source>
</evidence>
<dbReference type="EMBL" id="KK107432">
    <property type="protein sequence ID" value="EZA50905.1"/>
    <property type="molecule type" value="Genomic_DNA"/>
</dbReference>
<keyword evidence="2" id="KW-1003">Cell membrane</keyword>